<proteinExistence type="predicted"/>
<protein>
    <submittedName>
        <fullName evidence="2">Phage holin family protein</fullName>
    </submittedName>
</protein>
<comment type="caution">
    <text evidence="2">The sequence shown here is derived from an EMBL/GenBank/DDBJ whole genome shotgun (WGS) entry which is preliminary data.</text>
</comment>
<dbReference type="RefSeq" id="WP_163818577.1">
    <property type="nucleotide sequence ID" value="NZ_JAAGOB010000005.1"/>
</dbReference>
<evidence type="ECO:0000313" key="3">
    <source>
        <dbReference type="Proteomes" id="UP000469185"/>
    </source>
</evidence>
<keyword evidence="3" id="KW-1185">Reference proteome</keyword>
<evidence type="ECO:0000256" key="1">
    <source>
        <dbReference type="SAM" id="Phobius"/>
    </source>
</evidence>
<feature type="transmembrane region" description="Helical" evidence="1">
    <location>
        <begin position="51"/>
        <end position="76"/>
    </location>
</feature>
<reference evidence="2 3" key="1">
    <citation type="submission" date="2020-02" db="EMBL/GenBank/DDBJ databases">
        <authorList>
            <person name="Li X.-J."/>
            <person name="Feng X.-M."/>
        </authorList>
    </citation>
    <scope>NUCLEOTIDE SEQUENCE [LARGE SCALE GENOMIC DNA]</scope>
    <source>
        <strain evidence="2 3">CGMCC 4.7225</strain>
    </source>
</reference>
<feature type="transmembrane region" description="Helical" evidence="1">
    <location>
        <begin position="82"/>
        <end position="104"/>
    </location>
</feature>
<organism evidence="2 3">
    <name type="scientific">Phytoactinopolyspora alkaliphila</name>
    <dbReference type="NCBI Taxonomy" id="1783498"/>
    <lineage>
        <taxon>Bacteria</taxon>
        <taxon>Bacillati</taxon>
        <taxon>Actinomycetota</taxon>
        <taxon>Actinomycetes</taxon>
        <taxon>Jiangellales</taxon>
        <taxon>Jiangellaceae</taxon>
        <taxon>Phytoactinopolyspora</taxon>
    </lineage>
</organism>
<accession>A0A6N9YL47</accession>
<sequence>MTTRSTTDGVEMSTGQLVNAIKDDVTGLLRDEIDLAKAELREDAKAVGTGVALVAVAAVLVILVVILLSIALAYGLTALGLAPGWAFLIVAGVYLLAAGALGLVAKARISGMSGTTRAKQGAQKIAQTIRTSSES</sequence>
<gene>
    <name evidence="2" type="ORF">G1H11_10800</name>
</gene>
<keyword evidence="1" id="KW-0812">Transmembrane</keyword>
<name>A0A6N9YL47_9ACTN</name>
<dbReference type="Proteomes" id="UP000469185">
    <property type="component" value="Unassembled WGS sequence"/>
</dbReference>
<dbReference type="Pfam" id="PF07332">
    <property type="entry name" value="Phage_holin_3_6"/>
    <property type="match status" value="1"/>
</dbReference>
<evidence type="ECO:0000313" key="2">
    <source>
        <dbReference type="EMBL" id="NED95801.1"/>
    </source>
</evidence>
<dbReference type="EMBL" id="JAAGOB010000005">
    <property type="protein sequence ID" value="NED95801.1"/>
    <property type="molecule type" value="Genomic_DNA"/>
</dbReference>
<keyword evidence="1" id="KW-0472">Membrane</keyword>
<keyword evidence="1" id="KW-1133">Transmembrane helix</keyword>
<dbReference type="InterPro" id="IPR009937">
    <property type="entry name" value="Phage_holin_3_6"/>
</dbReference>
<dbReference type="AlphaFoldDB" id="A0A6N9YL47"/>